<reference evidence="4 5" key="1">
    <citation type="submission" date="2017-07" db="EMBL/GenBank/DDBJ databases">
        <authorList>
            <person name="Sun Z.S."/>
            <person name="Albrecht U."/>
            <person name="Echele G."/>
            <person name="Lee C.C."/>
        </authorList>
    </citation>
    <scope>NUCLEOTIDE SEQUENCE [LARGE SCALE GENOMIC DNA]</scope>
    <source>
        <strain evidence="5">type strain: KCTC 22618</strain>
    </source>
</reference>
<keyword evidence="2" id="KW-1133">Transmembrane helix</keyword>
<dbReference type="RefSeq" id="WP_095070110.1">
    <property type="nucleotide sequence ID" value="NZ_LT899436.1"/>
</dbReference>
<keyword evidence="2" id="KW-0472">Membrane</keyword>
<dbReference type="AlphaFoldDB" id="A0A238U8W4"/>
<dbReference type="EMBL" id="LT899436">
    <property type="protein sequence ID" value="SNR14850.1"/>
    <property type="molecule type" value="Genomic_DNA"/>
</dbReference>
<feature type="transmembrane region" description="Helical" evidence="2">
    <location>
        <begin position="129"/>
        <end position="147"/>
    </location>
</feature>
<keyword evidence="3" id="KW-0732">Signal</keyword>
<name>A0A238U8W4_9FLAO</name>
<sequence>MKTINFLFVLLFSTSLFAQTKLTKKEIRELPNTIENEFKKAYGLSNTWKEYKMIPRNEFLVFQKNVLDSVTILRKEIVARQEIVDSQKKEIATLNENVSKVSNDLTSSQDKENQISVLGIATSKSTYNMFTWSLIGILLLALIFFISKFKSSNILTKKAKNDLSEIELELETFRKKSLEKEQKLRRQLQDEINKQRGV</sequence>
<evidence type="ECO:0000313" key="4">
    <source>
        <dbReference type="EMBL" id="SNR14850.1"/>
    </source>
</evidence>
<organism evidence="4 5">
    <name type="scientific">Tenacibaculum jejuense</name>
    <dbReference type="NCBI Taxonomy" id="584609"/>
    <lineage>
        <taxon>Bacteria</taxon>
        <taxon>Pseudomonadati</taxon>
        <taxon>Bacteroidota</taxon>
        <taxon>Flavobacteriia</taxon>
        <taxon>Flavobacteriales</taxon>
        <taxon>Flavobacteriaceae</taxon>
        <taxon>Tenacibaculum</taxon>
    </lineage>
</organism>
<accession>A0A238U8W4</accession>
<dbReference type="Proteomes" id="UP000215214">
    <property type="component" value="Chromosome TJEJU"/>
</dbReference>
<protein>
    <recommendedName>
        <fullName evidence="6">tRNA (Guanine-N1)-methyltransferase</fullName>
    </recommendedName>
</protein>
<dbReference type="KEGG" id="tje:TJEJU_1096"/>
<feature type="chain" id="PRO_5012308501" description="tRNA (Guanine-N1)-methyltransferase" evidence="3">
    <location>
        <begin position="19"/>
        <end position="198"/>
    </location>
</feature>
<keyword evidence="2" id="KW-0812">Transmembrane</keyword>
<dbReference type="OrthoDB" id="981213at2"/>
<evidence type="ECO:0000256" key="1">
    <source>
        <dbReference type="SAM" id="Coils"/>
    </source>
</evidence>
<keyword evidence="1" id="KW-0175">Coiled coil</keyword>
<evidence type="ECO:0000313" key="5">
    <source>
        <dbReference type="Proteomes" id="UP000215214"/>
    </source>
</evidence>
<feature type="coiled-coil region" evidence="1">
    <location>
        <begin position="156"/>
        <end position="198"/>
    </location>
</feature>
<evidence type="ECO:0000256" key="3">
    <source>
        <dbReference type="SAM" id="SignalP"/>
    </source>
</evidence>
<evidence type="ECO:0008006" key="6">
    <source>
        <dbReference type="Google" id="ProtNLM"/>
    </source>
</evidence>
<feature type="signal peptide" evidence="3">
    <location>
        <begin position="1"/>
        <end position="18"/>
    </location>
</feature>
<evidence type="ECO:0000256" key="2">
    <source>
        <dbReference type="SAM" id="Phobius"/>
    </source>
</evidence>
<gene>
    <name evidence="4" type="ORF">TJEJU_1096</name>
</gene>
<proteinExistence type="predicted"/>
<keyword evidence="5" id="KW-1185">Reference proteome</keyword>